<sequence length="224" mass="25061">MLRSRVICPLTAFGISRLLQPSGITSNAGFKPMMKGSYRFVCVILNLGRDREKGAITEGRTAGPREIMENAGYEICKDNHEKERRGRIKRPRYPISAGEHRSADRTHWRGQDWDSNKSPLTRWLSSANVLVSSNRVWLFVGNSKPRKAVKWELGKTQSPGEDDWSKYNTTRIKIRVGGRVTAVPGIAGTTVGHLAHTSHLTPHHTPHHTTRLTAPHKGSRCSPV</sequence>
<organism evidence="2 3">
    <name type="scientific">Plakobranchus ocellatus</name>
    <dbReference type="NCBI Taxonomy" id="259542"/>
    <lineage>
        <taxon>Eukaryota</taxon>
        <taxon>Metazoa</taxon>
        <taxon>Spiralia</taxon>
        <taxon>Lophotrochozoa</taxon>
        <taxon>Mollusca</taxon>
        <taxon>Gastropoda</taxon>
        <taxon>Heterobranchia</taxon>
        <taxon>Euthyneura</taxon>
        <taxon>Panpulmonata</taxon>
        <taxon>Sacoglossa</taxon>
        <taxon>Placobranchoidea</taxon>
        <taxon>Plakobranchidae</taxon>
        <taxon>Plakobranchus</taxon>
    </lineage>
</organism>
<evidence type="ECO:0000313" key="2">
    <source>
        <dbReference type="EMBL" id="GFO23564.1"/>
    </source>
</evidence>
<protein>
    <submittedName>
        <fullName evidence="2">Uncharacterized protein</fullName>
    </submittedName>
</protein>
<evidence type="ECO:0000256" key="1">
    <source>
        <dbReference type="SAM" id="MobiDB-lite"/>
    </source>
</evidence>
<comment type="caution">
    <text evidence="2">The sequence shown here is derived from an EMBL/GenBank/DDBJ whole genome shotgun (WGS) entry which is preliminary data.</text>
</comment>
<keyword evidence="3" id="KW-1185">Reference proteome</keyword>
<accession>A0AAV4BYU2</accession>
<gene>
    <name evidence="2" type="ORF">PoB_005006900</name>
</gene>
<dbReference type="Proteomes" id="UP000735302">
    <property type="component" value="Unassembled WGS sequence"/>
</dbReference>
<feature type="compositionally biased region" description="Basic residues" evidence="1">
    <location>
        <begin position="201"/>
        <end position="210"/>
    </location>
</feature>
<evidence type="ECO:0000313" key="3">
    <source>
        <dbReference type="Proteomes" id="UP000735302"/>
    </source>
</evidence>
<reference evidence="2 3" key="1">
    <citation type="journal article" date="2021" name="Elife">
        <title>Chloroplast acquisition without the gene transfer in kleptoplastic sea slugs, Plakobranchus ocellatus.</title>
        <authorList>
            <person name="Maeda T."/>
            <person name="Takahashi S."/>
            <person name="Yoshida T."/>
            <person name="Shimamura S."/>
            <person name="Takaki Y."/>
            <person name="Nagai Y."/>
            <person name="Toyoda A."/>
            <person name="Suzuki Y."/>
            <person name="Arimoto A."/>
            <person name="Ishii H."/>
            <person name="Satoh N."/>
            <person name="Nishiyama T."/>
            <person name="Hasebe M."/>
            <person name="Maruyama T."/>
            <person name="Minagawa J."/>
            <person name="Obokata J."/>
            <person name="Shigenobu S."/>
        </authorList>
    </citation>
    <scope>NUCLEOTIDE SEQUENCE [LARGE SCALE GENOMIC DNA]</scope>
</reference>
<feature type="region of interest" description="Disordered" evidence="1">
    <location>
        <begin position="197"/>
        <end position="224"/>
    </location>
</feature>
<dbReference type="EMBL" id="BLXT01005511">
    <property type="protein sequence ID" value="GFO23564.1"/>
    <property type="molecule type" value="Genomic_DNA"/>
</dbReference>
<name>A0AAV4BYU2_9GAST</name>
<proteinExistence type="predicted"/>
<dbReference type="AlphaFoldDB" id="A0AAV4BYU2"/>